<dbReference type="Proteomes" id="UP000030351">
    <property type="component" value="Unassembled WGS sequence"/>
</dbReference>
<dbReference type="AlphaFoldDB" id="A0A0A3ZAK0"/>
<dbReference type="PANTHER" id="PTHR39328">
    <property type="entry name" value="BLL2871 PROTEIN"/>
    <property type="match status" value="1"/>
</dbReference>
<reference evidence="1 2" key="1">
    <citation type="submission" date="2014-10" db="EMBL/GenBank/DDBJ databases">
        <title>Genome sequence of Erwinia typographi M043b.</title>
        <authorList>
            <person name="Chan K.-G."/>
            <person name="Tan W.-S."/>
        </authorList>
    </citation>
    <scope>NUCLEOTIDE SEQUENCE [LARGE SCALE GENOMIC DNA]</scope>
    <source>
        <strain evidence="1 2">M043b</strain>
    </source>
</reference>
<evidence type="ECO:0000313" key="2">
    <source>
        <dbReference type="Proteomes" id="UP000030351"/>
    </source>
</evidence>
<dbReference type="SUPFAM" id="SSF56235">
    <property type="entry name" value="N-terminal nucleophile aminohydrolases (Ntn hydrolases)"/>
    <property type="match status" value="1"/>
</dbReference>
<comment type="caution">
    <text evidence="1">The sequence shown here is derived from an EMBL/GenBank/DDBJ whole genome shotgun (WGS) entry which is preliminary data.</text>
</comment>
<dbReference type="RefSeq" id="WP_034890850.1">
    <property type="nucleotide sequence ID" value="NZ_JRUQ01000027.1"/>
</dbReference>
<name>A0A0A3ZAK0_9GAMM</name>
<gene>
    <name evidence="1" type="ORF">NG99_08565</name>
</gene>
<dbReference type="InterPro" id="IPR029055">
    <property type="entry name" value="Ntn_hydrolases_N"/>
</dbReference>
<dbReference type="OrthoDB" id="9790012at2"/>
<dbReference type="Gene3D" id="3.60.20.10">
    <property type="entry name" value="Glutamine Phosphoribosylpyrophosphate, subunit 1, domain 1"/>
    <property type="match status" value="1"/>
</dbReference>
<dbReference type="Pfam" id="PF06267">
    <property type="entry name" value="DUF1028"/>
    <property type="match status" value="1"/>
</dbReference>
<dbReference type="STRING" id="371042.NG99_08565"/>
<protein>
    <submittedName>
        <fullName evidence="1">Major pilin protein fimA</fullName>
    </submittedName>
</protein>
<dbReference type="PANTHER" id="PTHR39328:SF1">
    <property type="entry name" value="BLL2871 PROTEIN"/>
    <property type="match status" value="1"/>
</dbReference>
<dbReference type="EMBL" id="JRUQ01000027">
    <property type="protein sequence ID" value="KGT94651.1"/>
    <property type="molecule type" value="Genomic_DNA"/>
</dbReference>
<dbReference type="InterPro" id="IPR010430">
    <property type="entry name" value="DUF1028"/>
</dbReference>
<evidence type="ECO:0000313" key="1">
    <source>
        <dbReference type="EMBL" id="KGT94651.1"/>
    </source>
</evidence>
<accession>A0A0A3ZAK0</accession>
<organism evidence="1 2">
    <name type="scientific">Erwinia typographi</name>
    <dbReference type="NCBI Taxonomy" id="371042"/>
    <lineage>
        <taxon>Bacteria</taxon>
        <taxon>Pseudomonadati</taxon>
        <taxon>Pseudomonadota</taxon>
        <taxon>Gammaproteobacteria</taxon>
        <taxon>Enterobacterales</taxon>
        <taxon>Erwiniaceae</taxon>
        <taxon>Erwinia</taxon>
    </lineage>
</organism>
<keyword evidence="2" id="KW-1185">Reference proteome</keyword>
<dbReference type="eggNOG" id="COG3342">
    <property type="taxonomic scope" value="Bacteria"/>
</dbReference>
<proteinExistence type="predicted"/>
<sequence>MTFSIAGFCPRSGQFGVALSSSSMAVAARCPWLMSGVGAVSSQNVTLPALGPKILERLRQGESAAAALKAVMNEEPFADWRQVTVVDNQGQTAVFSGGRSLGINHQREGLNCVAAGNMLASKQVIEAMVSQFCADPSLALGNRLIAALQAGLQAGGEAGPIYSAGMKIVSSESWPLTDLRVDWHEQDAIGELASHWQRWQPQSEAYLTRAINPAEAPSYGVPGDE</sequence>